<protein>
    <submittedName>
        <fullName evidence="2">Putative metalloprotease</fullName>
    </submittedName>
</protein>
<proteinExistence type="evidence at transcript level"/>
<evidence type="ECO:0000313" key="2">
    <source>
        <dbReference type="EMBL" id="JAA69410.1"/>
    </source>
</evidence>
<sequence length="336" mass="37546">MAIGCINQRFEEIHFKPNETLILASTESEVKLGVKMVLDLHYRPLSRNRAHLTRYLTAFLRAVELRFSDMTDPTIKLILTDIVEMNAIQESKIYYDNYIIRNTIYGVWTRDYLREKENPFKGDTGIILIMTGFNLWRAFPLSGDITNSADPNGACTRNNVALCEDDGLTFSGVGSAAQAVALLLGANFDTNKTPGDCSPYKGYLLSSNTGVSTHYNLSPCGQEQMKKAIKKSEGQRRACLFNQPITKGFVNEVNKSLELPIDFFNNTNPCNLLYGSPSCDKHWKRLGGCKLVCCIKDGSNITVNKHDGTKCNQHKICSNGECIPDPRIPETILKTL</sequence>
<accession>A0A0K8RE34</accession>
<dbReference type="Pfam" id="PF01421">
    <property type="entry name" value="Reprolysin"/>
    <property type="match status" value="1"/>
</dbReference>
<dbReference type="GO" id="GO:0004222">
    <property type="term" value="F:metalloendopeptidase activity"/>
    <property type="evidence" value="ECO:0007669"/>
    <property type="project" value="InterPro"/>
</dbReference>
<dbReference type="Gene3D" id="3.40.1620.60">
    <property type="match status" value="1"/>
</dbReference>
<keyword evidence="2" id="KW-0482">Metalloprotease</keyword>
<dbReference type="GO" id="GO:0006508">
    <property type="term" value="P:proteolysis"/>
    <property type="evidence" value="ECO:0007669"/>
    <property type="project" value="UniProtKB-KW"/>
</dbReference>
<organism evidence="2">
    <name type="scientific">Ixodes ricinus</name>
    <name type="common">Common tick</name>
    <name type="synonym">Acarus ricinus</name>
    <dbReference type="NCBI Taxonomy" id="34613"/>
    <lineage>
        <taxon>Eukaryota</taxon>
        <taxon>Metazoa</taxon>
        <taxon>Ecdysozoa</taxon>
        <taxon>Arthropoda</taxon>
        <taxon>Chelicerata</taxon>
        <taxon>Arachnida</taxon>
        <taxon>Acari</taxon>
        <taxon>Parasitiformes</taxon>
        <taxon>Ixodida</taxon>
        <taxon>Ixodoidea</taxon>
        <taxon>Ixodidae</taxon>
        <taxon>Ixodinae</taxon>
        <taxon>Ixodes</taxon>
    </lineage>
</organism>
<feature type="domain" description="Peptidase M12B" evidence="1">
    <location>
        <begin position="149"/>
        <end position="244"/>
    </location>
</feature>
<dbReference type="EMBL" id="GADI01004398">
    <property type="protein sequence ID" value="JAA69410.1"/>
    <property type="molecule type" value="mRNA"/>
</dbReference>
<name>A0A0K8RE34_IXORI</name>
<dbReference type="InterPro" id="IPR024079">
    <property type="entry name" value="MetalloPept_cat_dom_sf"/>
</dbReference>
<dbReference type="Gene3D" id="3.40.390.10">
    <property type="entry name" value="Collagenase (Catalytic Domain)"/>
    <property type="match status" value="1"/>
</dbReference>
<evidence type="ECO:0000259" key="1">
    <source>
        <dbReference type="Pfam" id="PF01421"/>
    </source>
</evidence>
<dbReference type="SUPFAM" id="SSF55486">
    <property type="entry name" value="Metalloproteases ('zincins'), catalytic domain"/>
    <property type="match status" value="1"/>
</dbReference>
<reference evidence="2" key="1">
    <citation type="submission" date="2012-12" db="EMBL/GenBank/DDBJ databases">
        <title>Identification and characterization of a phenylalanine ammonia-lyase gene family in Isatis indigotica Fort.</title>
        <authorList>
            <person name="Liu Q."/>
            <person name="Chen J."/>
            <person name="Zhou X."/>
            <person name="Di P."/>
            <person name="Xiao Y."/>
            <person name="Xuan H."/>
            <person name="Zhang L."/>
            <person name="Chen W."/>
        </authorList>
    </citation>
    <scope>NUCLEOTIDE SEQUENCE</scope>
    <source>
        <tissue evidence="2">Salivary gland</tissue>
    </source>
</reference>
<dbReference type="AlphaFoldDB" id="A0A0K8RE34"/>
<keyword evidence="2" id="KW-0645">Protease</keyword>
<dbReference type="InterPro" id="IPR001590">
    <property type="entry name" value="Peptidase_M12B"/>
</dbReference>
<keyword evidence="2" id="KW-0378">Hydrolase</keyword>